<evidence type="ECO:0000313" key="4">
    <source>
        <dbReference type="Proteomes" id="UP000077069"/>
    </source>
</evidence>
<dbReference type="Pfam" id="PF11807">
    <property type="entry name" value="UstYa"/>
    <property type="match status" value="1"/>
</dbReference>
<dbReference type="Proteomes" id="UP000077069">
    <property type="component" value="Unassembled WGS sequence"/>
</dbReference>
<dbReference type="OrthoDB" id="3687641at2759"/>
<gene>
    <name evidence="3" type="ORF">CC84DRAFT_1085084</name>
</gene>
<evidence type="ECO:0000256" key="1">
    <source>
        <dbReference type="ARBA" id="ARBA00004685"/>
    </source>
</evidence>
<keyword evidence="4" id="KW-1185">Reference proteome</keyword>
<dbReference type="GO" id="GO:0043386">
    <property type="term" value="P:mycotoxin biosynthetic process"/>
    <property type="evidence" value="ECO:0007669"/>
    <property type="project" value="InterPro"/>
</dbReference>
<sequence>APAYEGVEYYETDFANAFTQESEYRGRPTSELEDRWAKLWRIGGISVPASNLAALNRSKEGYAQTSDGMYGAFLEVHHQIHCLNMIRQYTWLNEFNASFFGLEDGPKLNRMHVDHCIETLRLALMCRADTTPLLVRLGGEHGTKADFNSHHKCVKWDHFMEWVGDHVTWS</sequence>
<comment type="pathway">
    <text evidence="1">Mycotoxin biosynthesis.</text>
</comment>
<dbReference type="AlphaFoldDB" id="A0A177CQP9"/>
<name>A0A177CQP9_9PLEO</name>
<dbReference type="STRING" id="1460663.A0A177CQP9"/>
<dbReference type="PANTHER" id="PTHR33365">
    <property type="entry name" value="YALI0B05434P"/>
    <property type="match status" value="1"/>
</dbReference>
<proteinExistence type="inferred from homology"/>
<evidence type="ECO:0000256" key="2">
    <source>
        <dbReference type="ARBA" id="ARBA00035112"/>
    </source>
</evidence>
<dbReference type="InterPro" id="IPR021765">
    <property type="entry name" value="UstYa-like"/>
</dbReference>
<comment type="similarity">
    <text evidence="2">Belongs to the ustYa family.</text>
</comment>
<dbReference type="GeneID" id="28757569"/>
<organism evidence="3 4">
    <name type="scientific">Paraphaeosphaeria sporulosa</name>
    <dbReference type="NCBI Taxonomy" id="1460663"/>
    <lineage>
        <taxon>Eukaryota</taxon>
        <taxon>Fungi</taxon>
        <taxon>Dikarya</taxon>
        <taxon>Ascomycota</taxon>
        <taxon>Pezizomycotina</taxon>
        <taxon>Dothideomycetes</taxon>
        <taxon>Pleosporomycetidae</taxon>
        <taxon>Pleosporales</taxon>
        <taxon>Massarineae</taxon>
        <taxon>Didymosphaeriaceae</taxon>
        <taxon>Paraphaeosphaeria</taxon>
    </lineage>
</organism>
<dbReference type="InParanoid" id="A0A177CQP9"/>
<dbReference type="EMBL" id="KV441549">
    <property type="protein sequence ID" value="OAG09272.1"/>
    <property type="molecule type" value="Genomic_DNA"/>
</dbReference>
<evidence type="ECO:0000313" key="3">
    <source>
        <dbReference type="EMBL" id="OAG09272.1"/>
    </source>
</evidence>
<evidence type="ECO:0008006" key="5">
    <source>
        <dbReference type="Google" id="ProtNLM"/>
    </source>
</evidence>
<dbReference type="PANTHER" id="PTHR33365:SF4">
    <property type="entry name" value="CYCLOCHLOROTINE BIOSYNTHESIS PROTEIN O"/>
    <property type="match status" value="1"/>
</dbReference>
<dbReference type="RefSeq" id="XP_018039637.1">
    <property type="nucleotide sequence ID" value="XM_018174083.1"/>
</dbReference>
<accession>A0A177CQP9</accession>
<feature type="non-terminal residue" evidence="3">
    <location>
        <position position="1"/>
    </location>
</feature>
<reference evidence="3 4" key="1">
    <citation type="submission" date="2016-05" db="EMBL/GenBank/DDBJ databases">
        <title>Comparative analysis of secretome profiles of manganese(II)-oxidizing ascomycete fungi.</title>
        <authorList>
            <consortium name="DOE Joint Genome Institute"/>
            <person name="Zeiner C.A."/>
            <person name="Purvine S.O."/>
            <person name="Zink E.M."/>
            <person name="Wu S."/>
            <person name="Pasa-Tolic L."/>
            <person name="Chaput D.L."/>
            <person name="Haridas S."/>
            <person name="Grigoriev I.V."/>
            <person name="Santelli C.M."/>
            <person name="Hansel C.M."/>
        </authorList>
    </citation>
    <scope>NUCLEOTIDE SEQUENCE [LARGE SCALE GENOMIC DNA]</scope>
    <source>
        <strain evidence="3 4">AP3s5-JAC2a</strain>
    </source>
</reference>
<protein>
    <recommendedName>
        <fullName evidence="5">Tat pathway signal sequence</fullName>
    </recommendedName>
</protein>